<dbReference type="Pfam" id="PF00072">
    <property type="entry name" value="Response_reg"/>
    <property type="match status" value="1"/>
</dbReference>
<dbReference type="SUPFAM" id="SSF52172">
    <property type="entry name" value="CheY-like"/>
    <property type="match status" value="1"/>
</dbReference>
<keyword evidence="5" id="KW-0804">Transcription</keyword>
<dbReference type="GO" id="GO:0000160">
    <property type="term" value="P:phosphorelay signal transduction system"/>
    <property type="evidence" value="ECO:0007669"/>
    <property type="project" value="InterPro"/>
</dbReference>
<dbReference type="PANTHER" id="PTHR32071:SF21">
    <property type="entry name" value="TRANSCRIPTIONAL REGULATORY PROTEIN FLGR"/>
    <property type="match status" value="1"/>
</dbReference>
<evidence type="ECO:0000256" key="2">
    <source>
        <dbReference type="ARBA" id="ARBA00022840"/>
    </source>
</evidence>
<dbReference type="InterPro" id="IPR027417">
    <property type="entry name" value="P-loop_NTPase"/>
</dbReference>
<dbReference type="PROSITE" id="PS50045">
    <property type="entry name" value="SIGMA54_INTERACT_4"/>
    <property type="match status" value="1"/>
</dbReference>
<accession>A0A0H2X131</accession>
<dbReference type="GO" id="GO:0003677">
    <property type="term" value="F:DNA binding"/>
    <property type="evidence" value="ECO:0007669"/>
    <property type="project" value="UniProtKB-KW"/>
</dbReference>
<dbReference type="SMART" id="SM00382">
    <property type="entry name" value="AAA"/>
    <property type="match status" value="1"/>
</dbReference>
<dbReference type="Pfam" id="PF25601">
    <property type="entry name" value="AAA_lid_14"/>
    <property type="match status" value="1"/>
</dbReference>
<dbReference type="CDD" id="cd00009">
    <property type="entry name" value="AAA"/>
    <property type="match status" value="1"/>
</dbReference>
<dbReference type="Gene3D" id="1.10.8.60">
    <property type="match status" value="1"/>
</dbReference>
<name>A0A0H2X131_CHLTA</name>
<feature type="modified residue" description="4-aspartylphosphate" evidence="6">
    <location>
        <position position="54"/>
    </location>
</feature>
<organism evidence="9 10">
    <name type="scientific">Chlamydia trachomatis serovar A (strain ATCC VR-571B / DSM 19440 / HAR-13)</name>
    <dbReference type="NCBI Taxonomy" id="315277"/>
    <lineage>
        <taxon>Bacteria</taxon>
        <taxon>Pseudomonadati</taxon>
        <taxon>Chlamydiota</taxon>
        <taxon>Chlamydiia</taxon>
        <taxon>Chlamydiales</taxon>
        <taxon>Chlamydiaceae</taxon>
        <taxon>Chlamydia/Chlamydophila group</taxon>
        <taxon>Chlamydia</taxon>
    </lineage>
</organism>
<dbReference type="InterPro" id="IPR003593">
    <property type="entry name" value="AAA+_ATPase"/>
</dbReference>
<dbReference type="GO" id="GO:0005524">
    <property type="term" value="F:ATP binding"/>
    <property type="evidence" value="ECO:0007669"/>
    <property type="project" value="UniProtKB-KW"/>
</dbReference>
<dbReference type="PROSITE" id="PS50110">
    <property type="entry name" value="RESPONSE_REGULATORY"/>
    <property type="match status" value="1"/>
</dbReference>
<evidence type="ECO:0000256" key="6">
    <source>
        <dbReference type="PROSITE-ProRule" id="PRU00169"/>
    </source>
</evidence>
<dbReference type="AlphaFoldDB" id="A0A0H2X131"/>
<dbReference type="Proteomes" id="UP000002532">
    <property type="component" value="Chromosome"/>
</dbReference>
<evidence type="ECO:0000313" key="9">
    <source>
        <dbReference type="EMBL" id="AAX50742.1"/>
    </source>
</evidence>
<dbReference type="Gene3D" id="3.40.50.2300">
    <property type="match status" value="1"/>
</dbReference>
<dbReference type="PANTHER" id="PTHR32071">
    <property type="entry name" value="TRANSCRIPTIONAL REGULATORY PROTEIN"/>
    <property type="match status" value="1"/>
</dbReference>
<feature type="domain" description="Sigma-54 factor interaction" evidence="7">
    <location>
        <begin position="142"/>
        <end position="371"/>
    </location>
</feature>
<dbReference type="Pfam" id="PF00158">
    <property type="entry name" value="Sigma54_activat"/>
    <property type="match status" value="1"/>
</dbReference>
<evidence type="ECO:0000256" key="1">
    <source>
        <dbReference type="ARBA" id="ARBA00022741"/>
    </source>
</evidence>
<dbReference type="EMBL" id="CP000051">
    <property type="protein sequence ID" value="AAX50742.1"/>
    <property type="molecule type" value="Genomic_DNA"/>
</dbReference>
<reference evidence="9 10" key="1">
    <citation type="journal article" date="2005" name="Infect. Immun.">
        <title>Comparative genomic analysis of Chlamydia trachomatis oculotropic and genitotropic strains.</title>
        <authorList>
            <person name="Carlson J.H."/>
            <person name="Porcella S.F."/>
            <person name="McClarty G."/>
            <person name="Caldwell H.D."/>
        </authorList>
    </citation>
    <scope>NUCLEOTIDE SEQUENCE [LARGE SCALE GENOMIC DNA]</scope>
    <source>
        <strain evidence="10">ATCC VR-571B / DSM 19440 / HAR-13</strain>
    </source>
</reference>
<proteinExistence type="predicted"/>
<dbReference type="InterPro" id="IPR002078">
    <property type="entry name" value="Sigma_54_int"/>
</dbReference>
<dbReference type="PROSITE" id="PS00688">
    <property type="entry name" value="SIGMA54_INTERACT_3"/>
    <property type="match status" value="1"/>
</dbReference>
<evidence type="ECO:0000256" key="4">
    <source>
        <dbReference type="ARBA" id="ARBA00023125"/>
    </source>
</evidence>
<evidence type="ECO:0000256" key="5">
    <source>
        <dbReference type="ARBA" id="ARBA00023163"/>
    </source>
</evidence>
<evidence type="ECO:0000259" key="8">
    <source>
        <dbReference type="PROSITE" id="PS50110"/>
    </source>
</evidence>
<dbReference type="InterPro" id="IPR011006">
    <property type="entry name" value="CheY-like_superfamily"/>
</dbReference>
<keyword evidence="2" id="KW-0067">ATP-binding</keyword>
<evidence type="ECO:0000256" key="3">
    <source>
        <dbReference type="ARBA" id="ARBA00023015"/>
    </source>
</evidence>
<dbReference type="HOGENOM" id="CLU_000445_0_6_0"/>
<dbReference type="InterPro" id="IPR025944">
    <property type="entry name" value="Sigma_54_int_dom_CS"/>
</dbReference>
<evidence type="ECO:0000313" key="10">
    <source>
        <dbReference type="Proteomes" id="UP000002532"/>
    </source>
</evidence>
<sequence>MSIEHILIIDDDPHILALLSEILGARNFSVSSAPGVKQAIKQISNCPFDLIISDMNMPDGSGLDIIQYTKQHRPQTPILVITAFGTIQNAVEAMRFGAFNYLTKPFSPDALFTLIAKAEELQALQQDNLFLQSQGSSISHPLIAESPSMKQLLDKARRAANSSANIFVHGESGCGKENLSFFIHKHSPRSTKPYIKVNCAAIPDTLLESEFFGHEKGAFTGATTKKVGRFELAHQGTLLLDEITEIPIHLQAKLLRAIQEQEFEHIGGIKTLPVNIRFLATSNRDLEEAIETKVLRQDLYYRLSVISLHIPPLRDRKEDILPLAHYYLEKFCKMNNKPPKTLSLEAQRNLLDYSWPGNVRELSNVLERTVILENDPAITPSMLALL</sequence>
<gene>
    <name evidence="9" type="primary">atoC</name>
    <name evidence="9" type="ordered locus">CTA_0512</name>
</gene>
<keyword evidence="10" id="KW-1185">Reference proteome</keyword>
<keyword evidence="1" id="KW-0547">Nucleotide-binding</keyword>
<dbReference type="InterPro" id="IPR001789">
    <property type="entry name" value="Sig_transdc_resp-reg_receiver"/>
</dbReference>
<evidence type="ECO:0000259" key="7">
    <source>
        <dbReference type="PROSITE" id="PS50045"/>
    </source>
</evidence>
<dbReference type="KEGG" id="cta:CTA_0512"/>
<dbReference type="GO" id="GO:0006355">
    <property type="term" value="P:regulation of DNA-templated transcription"/>
    <property type="evidence" value="ECO:0007669"/>
    <property type="project" value="InterPro"/>
</dbReference>
<dbReference type="InterPro" id="IPR058031">
    <property type="entry name" value="AAA_lid_NorR"/>
</dbReference>
<keyword evidence="6" id="KW-0597">Phosphoprotein</keyword>
<dbReference type="SMART" id="SM00448">
    <property type="entry name" value="REC"/>
    <property type="match status" value="1"/>
</dbReference>
<dbReference type="FunFam" id="3.40.50.300:FF:000006">
    <property type="entry name" value="DNA-binding transcriptional regulator NtrC"/>
    <property type="match status" value="1"/>
</dbReference>
<dbReference type="RefSeq" id="WP_009871826.1">
    <property type="nucleotide sequence ID" value="NC_007429.1"/>
</dbReference>
<feature type="domain" description="Response regulatory" evidence="8">
    <location>
        <begin position="5"/>
        <end position="119"/>
    </location>
</feature>
<dbReference type="SUPFAM" id="SSF52540">
    <property type="entry name" value="P-loop containing nucleoside triphosphate hydrolases"/>
    <property type="match status" value="1"/>
</dbReference>
<keyword evidence="3" id="KW-0805">Transcription regulation</keyword>
<keyword evidence="4" id="KW-0238">DNA-binding</keyword>
<protein>
    <submittedName>
        <fullName evidence="9">2-component regulatory system-ATPase</fullName>
    </submittedName>
</protein>
<dbReference type="Gene3D" id="3.40.50.300">
    <property type="entry name" value="P-loop containing nucleotide triphosphate hydrolases"/>
    <property type="match status" value="1"/>
</dbReference>